<dbReference type="OrthoDB" id="59229at2759"/>
<accession>A0A5C3M843</accession>
<evidence type="ECO:0000256" key="5">
    <source>
        <dbReference type="ARBA" id="ARBA00023002"/>
    </source>
</evidence>
<dbReference type="InterPro" id="IPR036249">
    <property type="entry name" value="Thioredoxin-like_sf"/>
</dbReference>
<dbReference type="PANTHER" id="PTHR28071">
    <property type="entry name" value="REDOX PROTEIN FMP46, MITOCHONDRIAL-RELATED"/>
    <property type="match status" value="1"/>
</dbReference>
<sequence>MFNSFKRRLPEISIYHHASSPPSAKALNLLRSSLSSAYPPNTTAVAPLEFQLDVIESPPTADQMRTILSYLPSKAISPSTAFLSAHPSAPPMGERSEDLSAIAELGQKNPLALKWPIVVDWADGKASIGDPEGVKSMLELLRKRRDGEVQNDQIEQPKGWFT</sequence>
<gene>
    <name evidence="7" type="ORF">BDQ12DRAFT_724451</name>
</gene>
<reference evidence="7 8" key="1">
    <citation type="journal article" date="2019" name="Nat. Ecol. Evol.">
        <title>Megaphylogeny resolves global patterns of mushroom evolution.</title>
        <authorList>
            <person name="Varga T."/>
            <person name="Krizsan K."/>
            <person name="Foldi C."/>
            <person name="Dima B."/>
            <person name="Sanchez-Garcia M."/>
            <person name="Sanchez-Ramirez S."/>
            <person name="Szollosi G.J."/>
            <person name="Szarkandi J.G."/>
            <person name="Papp V."/>
            <person name="Albert L."/>
            <person name="Andreopoulos W."/>
            <person name="Angelini C."/>
            <person name="Antonin V."/>
            <person name="Barry K.W."/>
            <person name="Bougher N.L."/>
            <person name="Buchanan P."/>
            <person name="Buyck B."/>
            <person name="Bense V."/>
            <person name="Catcheside P."/>
            <person name="Chovatia M."/>
            <person name="Cooper J."/>
            <person name="Damon W."/>
            <person name="Desjardin D."/>
            <person name="Finy P."/>
            <person name="Geml J."/>
            <person name="Haridas S."/>
            <person name="Hughes K."/>
            <person name="Justo A."/>
            <person name="Karasinski D."/>
            <person name="Kautmanova I."/>
            <person name="Kiss B."/>
            <person name="Kocsube S."/>
            <person name="Kotiranta H."/>
            <person name="LaButti K.M."/>
            <person name="Lechner B.E."/>
            <person name="Liimatainen K."/>
            <person name="Lipzen A."/>
            <person name="Lukacs Z."/>
            <person name="Mihaltcheva S."/>
            <person name="Morgado L.N."/>
            <person name="Niskanen T."/>
            <person name="Noordeloos M.E."/>
            <person name="Ohm R.A."/>
            <person name="Ortiz-Santana B."/>
            <person name="Ovrebo C."/>
            <person name="Racz N."/>
            <person name="Riley R."/>
            <person name="Savchenko A."/>
            <person name="Shiryaev A."/>
            <person name="Soop K."/>
            <person name="Spirin V."/>
            <person name="Szebenyi C."/>
            <person name="Tomsovsky M."/>
            <person name="Tulloss R.E."/>
            <person name="Uehling J."/>
            <person name="Grigoriev I.V."/>
            <person name="Vagvolgyi C."/>
            <person name="Papp T."/>
            <person name="Martin F.M."/>
            <person name="Miettinen O."/>
            <person name="Hibbett D.S."/>
            <person name="Nagy L.G."/>
        </authorList>
    </citation>
    <scope>NUCLEOTIDE SEQUENCE [LARGE SCALE GENOMIC DNA]</scope>
    <source>
        <strain evidence="7 8">CBS 166.37</strain>
    </source>
</reference>
<name>A0A5C3M843_9AGAR</name>
<keyword evidence="4" id="KW-0809">Transit peptide</keyword>
<dbReference type="GO" id="GO:0016491">
    <property type="term" value="F:oxidoreductase activity"/>
    <property type="evidence" value="ECO:0007669"/>
    <property type="project" value="UniProtKB-KW"/>
</dbReference>
<comment type="subcellular location">
    <subcellularLocation>
        <location evidence="2">Mitochondrion</location>
    </subcellularLocation>
</comment>
<proteinExistence type="inferred from homology"/>
<dbReference type="Pfam" id="PF07955">
    <property type="entry name" value="DUF1687"/>
    <property type="match status" value="1"/>
</dbReference>
<evidence type="ECO:0000313" key="8">
    <source>
        <dbReference type="Proteomes" id="UP000308652"/>
    </source>
</evidence>
<dbReference type="AlphaFoldDB" id="A0A5C3M843"/>
<evidence type="ECO:0000256" key="4">
    <source>
        <dbReference type="ARBA" id="ARBA00022946"/>
    </source>
</evidence>
<dbReference type="GO" id="GO:0005739">
    <property type="term" value="C:mitochondrion"/>
    <property type="evidence" value="ECO:0007669"/>
    <property type="project" value="UniProtKB-SubCell"/>
</dbReference>
<keyword evidence="5" id="KW-0560">Oxidoreductase</keyword>
<evidence type="ECO:0000256" key="6">
    <source>
        <dbReference type="ARBA" id="ARBA00023128"/>
    </source>
</evidence>
<evidence type="ECO:0000313" key="7">
    <source>
        <dbReference type="EMBL" id="TFK37311.1"/>
    </source>
</evidence>
<dbReference type="PANTHER" id="PTHR28071:SF1">
    <property type="entry name" value="REDOX PROTEIN FMP46, MITOCHONDRIAL-RELATED"/>
    <property type="match status" value="1"/>
</dbReference>
<protein>
    <submittedName>
        <fullName evidence="7">Thioredoxin-like protein</fullName>
    </submittedName>
</protein>
<comment type="function">
    <text evidence="1">Putative mitochondrial redox protein which could be involved in the reduction of small toxic molecules.</text>
</comment>
<dbReference type="SUPFAM" id="SSF52833">
    <property type="entry name" value="Thioredoxin-like"/>
    <property type="match status" value="1"/>
</dbReference>
<keyword evidence="8" id="KW-1185">Reference proteome</keyword>
<dbReference type="EMBL" id="ML213609">
    <property type="protein sequence ID" value="TFK37311.1"/>
    <property type="molecule type" value="Genomic_DNA"/>
</dbReference>
<dbReference type="InterPro" id="IPR012882">
    <property type="entry name" value="Fmp46"/>
</dbReference>
<evidence type="ECO:0000256" key="2">
    <source>
        <dbReference type="ARBA" id="ARBA00004173"/>
    </source>
</evidence>
<organism evidence="7 8">
    <name type="scientific">Crucibulum laeve</name>
    <dbReference type="NCBI Taxonomy" id="68775"/>
    <lineage>
        <taxon>Eukaryota</taxon>
        <taxon>Fungi</taxon>
        <taxon>Dikarya</taxon>
        <taxon>Basidiomycota</taxon>
        <taxon>Agaricomycotina</taxon>
        <taxon>Agaricomycetes</taxon>
        <taxon>Agaricomycetidae</taxon>
        <taxon>Agaricales</taxon>
        <taxon>Agaricineae</taxon>
        <taxon>Nidulariaceae</taxon>
        <taxon>Crucibulum</taxon>
    </lineage>
</organism>
<comment type="similarity">
    <text evidence="3">Belongs to the FMP46 family.</text>
</comment>
<keyword evidence="6" id="KW-0496">Mitochondrion</keyword>
<evidence type="ECO:0000256" key="1">
    <source>
        <dbReference type="ARBA" id="ARBA00002963"/>
    </source>
</evidence>
<dbReference type="Proteomes" id="UP000308652">
    <property type="component" value="Unassembled WGS sequence"/>
</dbReference>
<dbReference type="Gene3D" id="3.40.30.10">
    <property type="entry name" value="Glutaredoxin"/>
    <property type="match status" value="1"/>
</dbReference>
<evidence type="ECO:0000256" key="3">
    <source>
        <dbReference type="ARBA" id="ARBA00009734"/>
    </source>
</evidence>